<reference evidence="1" key="1">
    <citation type="journal article" date="2022" name="bioRxiv">
        <title>Sequencing and chromosome-scale assembly of the giantPleurodeles waltlgenome.</title>
        <authorList>
            <person name="Brown T."/>
            <person name="Elewa A."/>
            <person name="Iarovenko S."/>
            <person name="Subramanian E."/>
            <person name="Araus A.J."/>
            <person name="Petzold A."/>
            <person name="Susuki M."/>
            <person name="Suzuki K.-i.T."/>
            <person name="Hayashi T."/>
            <person name="Toyoda A."/>
            <person name="Oliveira C."/>
            <person name="Osipova E."/>
            <person name="Leigh N.D."/>
            <person name="Simon A."/>
            <person name="Yun M.H."/>
        </authorList>
    </citation>
    <scope>NUCLEOTIDE SEQUENCE</scope>
    <source>
        <strain evidence="1">20211129_DDA</strain>
        <tissue evidence="1">Liver</tissue>
    </source>
</reference>
<evidence type="ECO:0000313" key="1">
    <source>
        <dbReference type="EMBL" id="KAJ1134305.1"/>
    </source>
</evidence>
<evidence type="ECO:0000313" key="2">
    <source>
        <dbReference type="Proteomes" id="UP001066276"/>
    </source>
</evidence>
<comment type="caution">
    <text evidence="1">The sequence shown here is derived from an EMBL/GenBank/DDBJ whole genome shotgun (WGS) entry which is preliminary data.</text>
</comment>
<gene>
    <name evidence="1" type="ORF">NDU88_000757</name>
</gene>
<keyword evidence="2" id="KW-1185">Reference proteome</keyword>
<dbReference type="PANTHER" id="PTHR21444">
    <property type="entry name" value="COILED-COIL DOMAIN-CONTAINING PROTEIN 180"/>
    <property type="match status" value="1"/>
</dbReference>
<protein>
    <submittedName>
        <fullName evidence="1">Uncharacterized protein</fullName>
    </submittedName>
</protein>
<organism evidence="1 2">
    <name type="scientific">Pleurodeles waltl</name>
    <name type="common">Iberian ribbed newt</name>
    <dbReference type="NCBI Taxonomy" id="8319"/>
    <lineage>
        <taxon>Eukaryota</taxon>
        <taxon>Metazoa</taxon>
        <taxon>Chordata</taxon>
        <taxon>Craniata</taxon>
        <taxon>Vertebrata</taxon>
        <taxon>Euteleostomi</taxon>
        <taxon>Amphibia</taxon>
        <taxon>Batrachia</taxon>
        <taxon>Caudata</taxon>
        <taxon>Salamandroidea</taxon>
        <taxon>Salamandridae</taxon>
        <taxon>Pleurodelinae</taxon>
        <taxon>Pleurodeles</taxon>
    </lineage>
</organism>
<dbReference type="PANTHER" id="PTHR21444:SF14">
    <property type="entry name" value="COILED-COIL DOMAIN-CONTAINING PROTEIN 180"/>
    <property type="match status" value="1"/>
</dbReference>
<accession>A0AAV7Q508</accession>
<name>A0AAV7Q508_PLEWA</name>
<proteinExistence type="predicted"/>
<dbReference type="EMBL" id="JANPWB010000010">
    <property type="protein sequence ID" value="KAJ1134305.1"/>
    <property type="molecule type" value="Genomic_DNA"/>
</dbReference>
<sequence length="133" mass="15332">MEGIKVSMRNYRQTLEGTLGMLRDSNSEFIKSFRLCAEGRNFSPEEIEKFRKNLKQAASRIDGSEGFIMVDLEGVKAKYIEQAKDVVRRFEVRFHSLTTDMVFLENIQRLLTNLQVKIKGEVSFNVVEMFGGL</sequence>
<dbReference type="Proteomes" id="UP001066276">
    <property type="component" value="Chromosome 6"/>
</dbReference>
<dbReference type="AlphaFoldDB" id="A0AAV7Q508"/>